<dbReference type="GO" id="GO:0031410">
    <property type="term" value="C:cytoplasmic vesicle"/>
    <property type="evidence" value="ECO:0007669"/>
    <property type="project" value="UniProtKB-KW"/>
</dbReference>
<dbReference type="GO" id="GO:0005776">
    <property type="term" value="C:autophagosome"/>
    <property type="evidence" value="ECO:0007669"/>
    <property type="project" value="UniProtKB-SubCell"/>
</dbReference>
<evidence type="ECO:0000256" key="5">
    <source>
        <dbReference type="ARBA" id="ARBA00023136"/>
    </source>
</evidence>
<dbReference type="GO" id="GO:0006950">
    <property type="term" value="P:response to stress"/>
    <property type="evidence" value="ECO:0007669"/>
    <property type="project" value="UniProtKB-ARBA"/>
</dbReference>
<evidence type="ECO:0000256" key="8">
    <source>
        <dbReference type="ARBA" id="ARBA00037868"/>
    </source>
</evidence>
<dbReference type="InParanoid" id="A0A6P8S1M4"/>
<dbReference type="KEGG" id="gsh:117365603"/>
<dbReference type="SUPFAM" id="SSF54236">
    <property type="entry name" value="Ubiquitin-like"/>
    <property type="match status" value="1"/>
</dbReference>
<comment type="similarity">
    <text evidence="2 10">Belongs to the ATG8 family.</text>
</comment>
<evidence type="ECO:0000256" key="1">
    <source>
        <dbReference type="ARBA" id="ARBA00004419"/>
    </source>
</evidence>
<keyword evidence="7" id="KW-0968">Cytoplasmic vesicle</keyword>
<dbReference type="Pfam" id="PF02991">
    <property type="entry name" value="ATG8"/>
    <property type="match status" value="1"/>
</dbReference>
<evidence type="ECO:0000256" key="4">
    <source>
        <dbReference type="ARBA" id="ARBA00023006"/>
    </source>
</evidence>
<dbReference type="GO" id="GO:0012505">
    <property type="term" value="C:endomembrane system"/>
    <property type="evidence" value="ECO:0007669"/>
    <property type="project" value="UniProtKB-SubCell"/>
</dbReference>
<evidence type="ECO:0000256" key="6">
    <source>
        <dbReference type="ARBA" id="ARBA00023288"/>
    </source>
</evidence>
<keyword evidence="6 9" id="KW-0449">Lipoprotein</keyword>
<dbReference type="InterPro" id="IPR004241">
    <property type="entry name" value="Atg8-like"/>
</dbReference>
<dbReference type="FunFam" id="3.10.20.90:FF:000149">
    <property type="entry name" value="microtubule-associated proteins 1A/1B light chain 3C"/>
    <property type="match status" value="1"/>
</dbReference>
<dbReference type="AlphaFoldDB" id="A0A6P8S1M4"/>
<feature type="lipid moiety-binding region" description="Phosphatidylserine amidated glycine; alternate" evidence="9">
    <location>
        <position position="131"/>
    </location>
</feature>
<dbReference type="GO" id="GO:0016236">
    <property type="term" value="P:macroautophagy"/>
    <property type="evidence" value="ECO:0007669"/>
    <property type="project" value="UniProtKB-ARBA"/>
</dbReference>
<accession>A0A6P8S1M4</accession>
<dbReference type="PANTHER" id="PTHR10969">
    <property type="entry name" value="MICROTUBULE-ASSOCIATED PROTEINS 1A/1B LIGHT CHAIN 3-RELATED"/>
    <property type="match status" value="1"/>
</dbReference>
<evidence type="ECO:0000256" key="7">
    <source>
        <dbReference type="ARBA" id="ARBA00023329"/>
    </source>
</evidence>
<dbReference type="GeneID" id="117365603"/>
<dbReference type="InterPro" id="IPR029071">
    <property type="entry name" value="Ubiquitin-like_domsf"/>
</dbReference>
<sequence length="131" mass="15051">MKVPSHLLHEKGVLSPSLQKVTEMSLRRDEVNGMRKKFPRKLPVIVERYPKEKILPVLDKMKFLVPQELTLGQFMAIIRNRMPIGPSQSLYFLVNNCSLVGMSLSMAEVYTENRDEDGFLYITYASQEAFG</sequence>
<dbReference type="RefSeq" id="XP_033812040.1">
    <property type="nucleotide sequence ID" value="XM_033956149.1"/>
</dbReference>
<evidence type="ECO:0000313" key="12">
    <source>
        <dbReference type="RefSeq" id="XP_033812040.1"/>
    </source>
</evidence>
<evidence type="ECO:0000256" key="9">
    <source>
        <dbReference type="PIRSR" id="PIRSR604241-50"/>
    </source>
</evidence>
<evidence type="ECO:0000256" key="10">
    <source>
        <dbReference type="RuleBase" id="RU004384"/>
    </source>
</evidence>
<evidence type="ECO:0000256" key="2">
    <source>
        <dbReference type="ARBA" id="ARBA00007293"/>
    </source>
</evidence>
<comment type="subcellular location">
    <subcellularLocation>
        <location evidence="1">Cytoplasmic vesicle</location>
        <location evidence="1">Autophagosome</location>
    </subcellularLocation>
    <subcellularLocation>
        <location evidence="8">Endomembrane system</location>
        <topology evidence="8">Lipid-anchor</topology>
    </subcellularLocation>
</comment>
<reference evidence="12" key="1">
    <citation type="submission" date="2025-08" db="UniProtKB">
        <authorList>
            <consortium name="RefSeq"/>
        </authorList>
    </citation>
    <scope>IDENTIFICATION</scope>
</reference>
<protein>
    <submittedName>
        <fullName evidence="12">Microtubule-associated proteins 1A/1B light chain 3C-like isoform X1</fullName>
    </submittedName>
</protein>
<keyword evidence="11" id="KW-1185">Reference proteome</keyword>
<organism evidence="11 12">
    <name type="scientific">Geotrypetes seraphini</name>
    <name type="common">Gaboon caecilian</name>
    <name type="synonym">Caecilia seraphini</name>
    <dbReference type="NCBI Taxonomy" id="260995"/>
    <lineage>
        <taxon>Eukaryota</taxon>
        <taxon>Metazoa</taxon>
        <taxon>Chordata</taxon>
        <taxon>Craniata</taxon>
        <taxon>Vertebrata</taxon>
        <taxon>Euteleostomi</taxon>
        <taxon>Amphibia</taxon>
        <taxon>Gymnophiona</taxon>
        <taxon>Geotrypetes</taxon>
    </lineage>
</organism>
<dbReference type="Proteomes" id="UP000515159">
    <property type="component" value="Chromosome 8"/>
</dbReference>
<keyword evidence="3" id="KW-0963">Cytoplasm</keyword>
<dbReference type="OrthoDB" id="6738456at2759"/>
<keyword evidence="5" id="KW-0472">Membrane</keyword>
<evidence type="ECO:0000313" key="11">
    <source>
        <dbReference type="Proteomes" id="UP000515159"/>
    </source>
</evidence>
<gene>
    <name evidence="12" type="primary">LOC117365603</name>
</gene>
<name>A0A6P8S1M4_GEOSA</name>
<dbReference type="Gene3D" id="3.10.20.90">
    <property type="entry name" value="Phosphatidylinositol 3-kinase Catalytic Subunit, Chain A, domain 1"/>
    <property type="match status" value="1"/>
</dbReference>
<keyword evidence="4 10" id="KW-0072">Autophagy</keyword>
<evidence type="ECO:0000256" key="3">
    <source>
        <dbReference type="ARBA" id="ARBA00022490"/>
    </source>
</evidence>
<proteinExistence type="inferred from homology"/>